<evidence type="ECO:0000313" key="4">
    <source>
        <dbReference type="Proteomes" id="UP000292859"/>
    </source>
</evidence>
<reference evidence="1" key="2">
    <citation type="submission" date="2017-06" db="EMBL/GenBank/DDBJ databases">
        <authorList>
            <person name="Kim H.J."/>
            <person name="Triplett B.A."/>
        </authorList>
    </citation>
    <scope>NUCLEOTIDE SEQUENCE [LARGE SCALE GENOMIC DNA]</scope>
    <source>
        <strain evidence="1">DSM 26170</strain>
    </source>
</reference>
<organism evidence="1 3">
    <name type="scientific">Paracoccus sediminis</name>
    <dbReference type="NCBI Taxonomy" id="1214787"/>
    <lineage>
        <taxon>Bacteria</taxon>
        <taxon>Pseudomonadati</taxon>
        <taxon>Pseudomonadota</taxon>
        <taxon>Alphaproteobacteria</taxon>
        <taxon>Rhodobacterales</taxon>
        <taxon>Paracoccaceae</taxon>
        <taxon>Paracoccus</taxon>
    </lineage>
</organism>
<dbReference type="Proteomes" id="UP000292859">
    <property type="component" value="Unassembled WGS sequence"/>
</dbReference>
<gene>
    <name evidence="2" type="ORF">EYF88_01765</name>
    <name evidence="1" type="ORF">SAMN06265378_101270</name>
</gene>
<evidence type="ECO:0000313" key="3">
    <source>
        <dbReference type="Proteomes" id="UP000198409"/>
    </source>
</evidence>
<dbReference type="EMBL" id="FZNM01000001">
    <property type="protein sequence ID" value="SNR24113.1"/>
    <property type="molecule type" value="Genomic_DNA"/>
</dbReference>
<reference evidence="3" key="1">
    <citation type="submission" date="2017-06" db="EMBL/GenBank/DDBJ databases">
        <authorList>
            <person name="Varghese N."/>
            <person name="Submissions S."/>
        </authorList>
    </citation>
    <scope>NUCLEOTIDE SEQUENCE [LARGE SCALE GENOMIC DNA]</scope>
    <source>
        <strain evidence="3">DSM 26170</strain>
    </source>
</reference>
<protein>
    <recommendedName>
        <fullName evidence="5">Phage portal protein</fullName>
    </recommendedName>
</protein>
<keyword evidence="4" id="KW-1185">Reference proteome</keyword>
<accession>A0A238URQ9</accession>
<dbReference type="AlphaFoldDB" id="A0A238URQ9"/>
<dbReference type="Proteomes" id="UP000198409">
    <property type="component" value="Unassembled WGS sequence"/>
</dbReference>
<evidence type="ECO:0000313" key="2">
    <source>
        <dbReference type="EMBL" id="TBN52955.1"/>
    </source>
</evidence>
<evidence type="ECO:0000313" key="1">
    <source>
        <dbReference type="EMBL" id="SNR24113.1"/>
    </source>
</evidence>
<proteinExistence type="predicted"/>
<reference evidence="2 4" key="3">
    <citation type="submission" date="2019-02" db="EMBL/GenBank/DDBJ databases">
        <authorList>
            <person name="Zhang G."/>
        </authorList>
    </citation>
    <scope>NUCLEOTIDE SEQUENCE [LARGE SCALE GENOMIC DNA]</scope>
    <source>
        <strain evidence="2 4">CMB17</strain>
    </source>
</reference>
<name>A0A238URQ9_9RHOB</name>
<evidence type="ECO:0008006" key="5">
    <source>
        <dbReference type="Google" id="ProtNLM"/>
    </source>
</evidence>
<dbReference type="RefSeq" id="WP_089386376.1">
    <property type="nucleotide sequence ID" value="NZ_FZNM01000001.1"/>
</dbReference>
<dbReference type="EMBL" id="SIRL01000001">
    <property type="protein sequence ID" value="TBN52955.1"/>
    <property type="molecule type" value="Genomic_DNA"/>
</dbReference>
<dbReference type="OrthoDB" id="7605001at2"/>
<sequence>MGFMDLFRRKPLEAATVETRAIQPGYTASLMAAREAWISGASGLGEVTAAVQTSVSLWEAGLSLADVTGTDLLDRRSMAITARALALRGECLFLIRDRLIPATDWDISTRYGMPRAYRVGLPEIGGGRNETVLAGEVLHFRIGCDAVTPWAGSAPLGRAKLSAQLLEAIETALRDVYQDAPIGSQIIPVPEGSADDMAEMRRSFRGRRGAALVIEGVAQATAAGMNPNIGKSPDQLSPDLSKTLADRLLTDAKGAIFGAFGILPGLHNPATTGPLVREAQRHLAQLVLQPICNLMAEEATEKLGAPVAIDAVRPMQAFDHGGKARAFSAMLQAMAQAKEAGLDDATVKDALQFIDWAD</sequence>